<evidence type="ECO:0000256" key="3">
    <source>
        <dbReference type="ARBA" id="ARBA00022777"/>
    </source>
</evidence>
<proteinExistence type="inferred from homology"/>
<keyword evidence="6" id="KW-1185">Reference proteome</keyword>
<dbReference type="PIRSF" id="PIRSF006078">
    <property type="entry name" value="GlxK"/>
    <property type="match status" value="1"/>
</dbReference>
<dbReference type="InterPro" id="IPR018197">
    <property type="entry name" value="Glycerate_kinase_RE-like"/>
</dbReference>
<dbReference type="InterPro" id="IPR018193">
    <property type="entry name" value="Glyc_kinase_flavodox-like_fold"/>
</dbReference>
<keyword evidence="2 4" id="KW-0808">Transferase</keyword>
<dbReference type="AlphaFoldDB" id="A0A7W2I3F6"/>
<sequence>MVSPLDAVSSPKIVVAPDSFKSTATAAEAAEWLAEGVRSVIRDAQIVLTPMADGGEGTSSLFEGERICLPTTTAAGRLTEAEYTFHAPSKTAYIDVAAASGLPAVDEPVPLTGDTYGTGVLIADAETRGAERIVLGLGGTATIDGGTGILVALGVNPLDQAGYQLKPGGGALEQLANFDTAKVNVPAGAVEWVLLTDTTAPATGPQGAAHVFGPQKGATEEGIEVLDRGLARLCEVADVDPATPSLGAAGGVGIGITWLSTMLHGDASHVHILPGARVVADSNGLAEQVEGAALVITGEGRFDGQTGTGKVASVVGELARGAGAAFAVAAGSFDEEPGEGTIAVTLAETDDVREQLTQAGAEIAVAYLNTSTVQG</sequence>
<dbReference type="InterPro" id="IPR004381">
    <property type="entry name" value="Glycerate_kinase"/>
</dbReference>
<evidence type="ECO:0000313" key="6">
    <source>
        <dbReference type="Proteomes" id="UP000523682"/>
    </source>
</evidence>
<dbReference type="Gene3D" id="3.40.50.10350">
    <property type="entry name" value="Glycerate kinase, domain 1"/>
    <property type="match status" value="1"/>
</dbReference>
<protein>
    <submittedName>
        <fullName evidence="5">Glycerate kinase</fullName>
    </submittedName>
</protein>
<dbReference type="GO" id="GO:0008887">
    <property type="term" value="F:glycerate kinase activity"/>
    <property type="evidence" value="ECO:0007669"/>
    <property type="project" value="UniProtKB-UniRule"/>
</dbReference>
<comment type="similarity">
    <text evidence="1 4">Belongs to the glycerate kinase type-1 family.</text>
</comment>
<name>A0A7W2I3F6_9CORY</name>
<evidence type="ECO:0000256" key="2">
    <source>
        <dbReference type="ARBA" id="ARBA00022679"/>
    </source>
</evidence>
<dbReference type="NCBIfam" id="TIGR00045">
    <property type="entry name" value="glycerate kinase"/>
    <property type="match status" value="1"/>
</dbReference>
<dbReference type="EMBL" id="JACDTZ010000001">
    <property type="protein sequence ID" value="MBA5244009.1"/>
    <property type="molecule type" value="Genomic_DNA"/>
</dbReference>
<reference evidence="5 6" key="1">
    <citation type="submission" date="2020-07" db="EMBL/GenBank/DDBJ databases">
        <title>Draft genome and description of Corynebacterium haemomassiliense strain Marseile-Q3615 sp. nov.</title>
        <authorList>
            <person name="Boxberger M."/>
            <person name="La Scola B."/>
        </authorList>
    </citation>
    <scope>NUCLEOTIDE SEQUENCE [LARGE SCALE GENOMIC DNA]</scope>
    <source>
        <strain evidence="5 6">Marseille-Q3615</strain>
    </source>
</reference>
<evidence type="ECO:0000313" key="5">
    <source>
        <dbReference type="EMBL" id="MBA5244009.1"/>
    </source>
</evidence>
<comment type="caution">
    <text evidence="5">The sequence shown here is derived from an EMBL/GenBank/DDBJ whole genome shotgun (WGS) entry which is preliminary data.</text>
</comment>
<dbReference type="Proteomes" id="UP000523682">
    <property type="component" value="Unassembled WGS sequence"/>
</dbReference>
<dbReference type="Gene3D" id="3.90.1510.10">
    <property type="entry name" value="Glycerate kinase, domain 2"/>
    <property type="match status" value="1"/>
</dbReference>
<dbReference type="PANTHER" id="PTHR21599:SF0">
    <property type="entry name" value="GLYCERATE KINASE"/>
    <property type="match status" value="1"/>
</dbReference>
<organism evidence="5 6">
    <name type="scientific">Corynebacterium haemomassiliense</name>
    <dbReference type="NCBI Taxonomy" id="2754726"/>
    <lineage>
        <taxon>Bacteria</taxon>
        <taxon>Bacillati</taxon>
        <taxon>Actinomycetota</taxon>
        <taxon>Actinomycetes</taxon>
        <taxon>Mycobacteriales</taxon>
        <taxon>Corynebacteriaceae</taxon>
        <taxon>Corynebacterium</taxon>
    </lineage>
</organism>
<dbReference type="RefSeq" id="WP_181888682.1">
    <property type="nucleotide sequence ID" value="NZ_JACDTZ010000001.1"/>
</dbReference>
<dbReference type="GO" id="GO:0031388">
    <property type="term" value="P:organic acid phosphorylation"/>
    <property type="evidence" value="ECO:0007669"/>
    <property type="project" value="UniProtKB-UniRule"/>
</dbReference>
<gene>
    <name evidence="5" type="ORF">H0193_04125</name>
</gene>
<keyword evidence="3 4" id="KW-0418">Kinase</keyword>
<dbReference type="SUPFAM" id="SSF110738">
    <property type="entry name" value="Glycerate kinase I"/>
    <property type="match status" value="1"/>
</dbReference>
<dbReference type="PANTHER" id="PTHR21599">
    <property type="entry name" value="GLYCERATE KINASE"/>
    <property type="match status" value="1"/>
</dbReference>
<accession>A0A7W2I3F6</accession>
<evidence type="ECO:0000256" key="1">
    <source>
        <dbReference type="ARBA" id="ARBA00006284"/>
    </source>
</evidence>
<dbReference type="InterPro" id="IPR036129">
    <property type="entry name" value="Glycerate_kinase_sf"/>
</dbReference>
<evidence type="ECO:0000256" key="4">
    <source>
        <dbReference type="PIRNR" id="PIRNR006078"/>
    </source>
</evidence>
<dbReference type="Pfam" id="PF02595">
    <property type="entry name" value="Gly_kinase"/>
    <property type="match status" value="1"/>
</dbReference>